<evidence type="ECO:0000313" key="3">
    <source>
        <dbReference type="Proteomes" id="UP001369082"/>
    </source>
</evidence>
<comment type="caution">
    <text evidence="2">The sequence shown here is derived from an EMBL/GenBank/DDBJ whole genome shotgun (WGS) entry which is preliminary data.</text>
</comment>
<dbReference type="InterPro" id="IPR010980">
    <property type="entry name" value="Cyt_c/b562"/>
</dbReference>
<organism evidence="2 3">
    <name type="scientific">Psychromonas aquatilis</name>
    <dbReference type="NCBI Taxonomy" id="2005072"/>
    <lineage>
        <taxon>Bacteria</taxon>
        <taxon>Pseudomonadati</taxon>
        <taxon>Pseudomonadota</taxon>
        <taxon>Gammaproteobacteria</taxon>
        <taxon>Alteromonadales</taxon>
        <taxon>Psychromonadaceae</taxon>
        <taxon>Psychromonas</taxon>
    </lineage>
</organism>
<dbReference type="Proteomes" id="UP001369082">
    <property type="component" value="Unassembled WGS sequence"/>
</dbReference>
<sequence length="157" mass="17879">MTLKKNKLAFSLLTALFFSLPISQTFAHEHHCDIKETELGNTMKYIKSELRAYNKGFDSEDKAEMKEHAGELVKLTAKAETLIPASIAITNHAEKVEDLTAEQKAKFVQYQEEMSELNETFIALSETTDETEIETLLGKVKEHTKTGHQQFRLDCKK</sequence>
<name>A0ABU9GQX5_9GAMM</name>
<accession>A0ABU9GQX5</accession>
<evidence type="ECO:0000313" key="2">
    <source>
        <dbReference type="EMBL" id="MEL0629718.1"/>
    </source>
</evidence>
<proteinExistence type="predicted"/>
<keyword evidence="1" id="KW-0732">Signal</keyword>
<evidence type="ECO:0000256" key="1">
    <source>
        <dbReference type="SAM" id="SignalP"/>
    </source>
</evidence>
<dbReference type="RefSeq" id="WP_341597850.1">
    <property type="nucleotide sequence ID" value="NZ_JBAKAZ010000028.1"/>
</dbReference>
<dbReference type="SUPFAM" id="SSF47175">
    <property type="entry name" value="Cytochromes"/>
    <property type="match status" value="1"/>
</dbReference>
<feature type="chain" id="PRO_5045452767" evidence="1">
    <location>
        <begin position="28"/>
        <end position="157"/>
    </location>
</feature>
<keyword evidence="3" id="KW-1185">Reference proteome</keyword>
<reference evidence="2 3" key="1">
    <citation type="submission" date="2024-02" db="EMBL/GenBank/DDBJ databases">
        <title>Bacteria isolated from the canopy kelp, Nereocystis luetkeana.</title>
        <authorList>
            <person name="Pfister C.A."/>
            <person name="Younker I.T."/>
            <person name="Light S.H."/>
        </authorList>
    </citation>
    <scope>NUCLEOTIDE SEQUENCE [LARGE SCALE GENOMIC DNA]</scope>
    <source>
        <strain evidence="2 3">TI.1.05</strain>
    </source>
</reference>
<protein>
    <submittedName>
        <fullName evidence="2">Uncharacterized protein</fullName>
    </submittedName>
</protein>
<dbReference type="Gene3D" id="1.20.120.10">
    <property type="entry name" value="Cytochrome c/b562"/>
    <property type="match status" value="1"/>
</dbReference>
<dbReference type="EMBL" id="JBAKAZ010000028">
    <property type="protein sequence ID" value="MEL0629718.1"/>
    <property type="molecule type" value="Genomic_DNA"/>
</dbReference>
<gene>
    <name evidence="2" type="ORF">V6256_08860</name>
</gene>
<feature type="signal peptide" evidence="1">
    <location>
        <begin position="1"/>
        <end position="27"/>
    </location>
</feature>